<evidence type="ECO:0000313" key="2">
    <source>
        <dbReference type="Proteomes" id="UP000734854"/>
    </source>
</evidence>
<dbReference type="AlphaFoldDB" id="A0A8J5H5G6"/>
<organism evidence="1 2">
    <name type="scientific">Zingiber officinale</name>
    <name type="common">Ginger</name>
    <name type="synonym">Amomum zingiber</name>
    <dbReference type="NCBI Taxonomy" id="94328"/>
    <lineage>
        <taxon>Eukaryota</taxon>
        <taxon>Viridiplantae</taxon>
        <taxon>Streptophyta</taxon>
        <taxon>Embryophyta</taxon>
        <taxon>Tracheophyta</taxon>
        <taxon>Spermatophyta</taxon>
        <taxon>Magnoliopsida</taxon>
        <taxon>Liliopsida</taxon>
        <taxon>Zingiberales</taxon>
        <taxon>Zingiberaceae</taxon>
        <taxon>Zingiber</taxon>
    </lineage>
</organism>
<sequence>MKMTGQEESTFLVFIRSSFSKSVVVHWHRIIFSRYICVWHVDYNLTYSSIGKDPFCPTCLGMLLDLSDHLSHSD</sequence>
<dbReference type="Proteomes" id="UP000734854">
    <property type="component" value="Unassembled WGS sequence"/>
</dbReference>
<gene>
    <name evidence="1" type="ORF">ZIOFF_017732</name>
</gene>
<accession>A0A8J5H5G6</accession>
<keyword evidence="2" id="KW-1185">Reference proteome</keyword>
<comment type="caution">
    <text evidence="1">The sequence shown here is derived from an EMBL/GenBank/DDBJ whole genome shotgun (WGS) entry which is preliminary data.</text>
</comment>
<dbReference type="EMBL" id="JACMSC010000005">
    <property type="protein sequence ID" value="KAG6520672.1"/>
    <property type="molecule type" value="Genomic_DNA"/>
</dbReference>
<evidence type="ECO:0000313" key="1">
    <source>
        <dbReference type="EMBL" id="KAG6520672.1"/>
    </source>
</evidence>
<protein>
    <submittedName>
        <fullName evidence="1">Uncharacterized protein</fullName>
    </submittedName>
</protein>
<proteinExistence type="predicted"/>
<reference evidence="1 2" key="1">
    <citation type="submission" date="2020-08" db="EMBL/GenBank/DDBJ databases">
        <title>Plant Genome Project.</title>
        <authorList>
            <person name="Zhang R.-G."/>
        </authorList>
    </citation>
    <scope>NUCLEOTIDE SEQUENCE [LARGE SCALE GENOMIC DNA]</scope>
    <source>
        <tissue evidence="1">Rhizome</tissue>
    </source>
</reference>
<name>A0A8J5H5G6_ZINOF</name>